<proteinExistence type="predicted"/>
<sequence>MEPSGDPGIPATSLAIVHTVSRVPSLVEGMAVMAPNRPDTGSPDGSNRRQAPNL</sequence>
<evidence type="ECO:0000313" key="3">
    <source>
        <dbReference type="Proteomes" id="UP000635565"/>
    </source>
</evidence>
<reference evidence="2 3" key="1">
    <citation type="journal article" date="2021" name="Int. J. Syst. Evol. Microbiol.">
        <title>Reticulibacter mediterranei gen. nov., sp. nov., within the new family Reticulibacteraceae fam. nov., and Ktedonospora formicarum gen. nov., sp. nov., Ktedonobacter robiniae sp. nov., Dictyobacter formicarum sp. nov. and Dictyobacter arantiisoli sp. nov., belonging to the class Ktedonobacteria.</title>
        <authorList>
            <person name="Yabe S."/>
            <person name="Zheng Y."/>
            <person name="Wang C.M."/>
            <person name="Sakai Y."/>
            <person name="Abe K."/>
            <person name="Yokota A."/>
            <person name="Donadio S."/>
            <person name="Cavaletti L."/>
            <person name="Monciardini P."/>
        </authorList>
    </citation>
    <scope>NUCLEOTIDE SEQUENCE [LARGE SCALE GENOMIC DNA]</scope>
    <source>
        <strain evidence="2 3">SOSP1-9</strain>
    </source>
</reference>
<keyword evidence="3" id="KW-1185">Reference proteome</keyword>
<dbReference type="Proteomes" id="UP000635565">
    <property type="component" value="Unassembled WGS sequence"/>
</dbReference>
<name>A0ABQ3VEM3_9CHLR</name>
<feature type="compositionally biased region" description="Polar residues" evidence="1">
    <location>
        <begin position="43"/>
        <end position="54"/>
    </location>
</feature>
<accession>A0ABQ3VEM3</accession>
<comment type="caution">
    <text evidence="2">The sequence shown here is derived from an EMBL/GenBank/DDBJ whole genome shotgun (WGS) entry which is preliminary data.</text>
</comment>
<protein>
    <submittedName>
        <fullName evidence="2">Uncharacterized protein</fullName>
    </submittedName>
</protein>
<organism evidence="2 3">
    <name type="scientific">Dictyobacter formicarum</name>
    <dbReference type="NCBI Taxonomy" id="2778368"/>
    <lineage>
        <taxon>Bacteria</taxon>
        <taxon>Bacillati</taxon>
        <taxon>Chloroflexota</taxon>
        <taxon>Ktedonobacteria</taxon>
        <taxon>Ktedonobacterales</taxon>
        <taxon>Dictyobacteraceae</taxon>
        <taxon>Dictyobacter</taxon>
    </lineage>
</organism>
<dbReference type="EMBL" id="BNJJ01000004">
    <property type="protein sequence ID" value="GHO83838.1"/>
    <property type="molecule type" value="Genomic_DNA"/>
</dbReference>
<feature type="region of interest" description="Disordered" evidence="1">
    <location>
        <begin position="32"/>
        <end position="54"/>
    </location>
</feature>
<gene>
    <name evidence="2" type="ORF">KSZ_18440</name>
</gene>
<evidence type="ECO:0000256" key="1">
    <source>
        <dbReference type="SAM" id="MobiDB-lite"/>
    </source>
</evidence>
<evidence type="ECO:0000313" key="2">
    <source>
        <dbReference type="EMBL" id="GHO83838.1"/>
    </source>
</evidence>